<dbReference type="EC" id="2.7.13.3" evidence="2"/>
<dbReference type="Gene3D" id="3.30.565.10">
    <property type="entry name" value="Histidine kinase-like ATPase, C-terminal domain"/>
    <property type="match status" value="1"/>
</dbReference>
<dbReference type="CDD" id="cd00082">
    <property type="entry name" value="HisKA"/>
    <property type="match status" value="1"/>
</dbReference>
<dbReference type="InterPro" id="IPR036890">
    <property type="entry name" value="HATPase_C_sf"/>
</dbReference>
<dbReference type="InterPro" id="IPR003661">
    <property type="entry name" value="HisK_dim/P_dom"/>
</dbReference>
<reference evidence="8 9" key="1">
    <citation type="submission" date="2018-07" db="EMBL/GenBank/DDBJ databases">
        <title>Leeuwenhoekiella genomics.</title>
        <authorList>
            <person name="Tahon G."/>
            <person name="Willems A."/>
        </authorList>
    </citation>
    <scope>NUCLEOTIDE SEQUENCE [LARGE SCALE GENOMIC DNA]</scope>
    <source>
        <strain evidence="8 9">LMG 29608</strain>
    </source>
</reference>
<gene>
    <name evidence="8" type="ORF">DSM02_1094</name>
</gene>
<dbReference type="OrthoDB" id="5522855at2"/>
<dbReference type="InterPro" id="IPR005467">
    <property type="entry name" value="His_kinase_dom"/>
</dbReference>
<dbReference type="Proteomes" id="UP000289859">
    <property type="component" value="Unassembled WGS sequence"/>
</dbReference>
<dbReference type="InterPro" id="IPR035965">
    <property type="entry name" value="PAS-like_dom_sf"/>
</dbReference>
<dbReference type="PROSITE" id="PS50112">
    <property type="entry name" value="PAS"/>
    <property type="match status" value="1"/>
</dbReference>
<sequence length="362" mass="41725">MFSEKKHLDQTLYNLDYFFELSPDVMCIAGYDGYFRKVNPALVKTLGYSEEELFSKPISEFIHEDDRSLTSKKRKNLLNVNELTQFENRYVHKNGGVVWFHWSSITLKDEQIIYAVAKDITIKKNIELERNNLLKQLNESNKDLKHFNYSSSHDLRSPLSNLVALHQLIDESKINDPEVLEYIKLLRLSTENLQEVISSYLDSWIKKDRLNLELRPLNFKEVLATTQNSIKQLIEKNNAIVQYNFEAAPTVSFNLNFLQSIFLNLITNSIKYANPGVDPVIRIYSSRSEGSIKLIFEDNGSGIDLKSAGDKIFKIHQQFHGNEDSKGIGLYLVYNHITSLGGSIKLESKLNEGVRFTLTFKD</sequence>
<evidence type="ECO:0000256" key="2">
    <source>
        <dbReference type="ARBA" id="ARBA00012438"/>
    </source>
</evidence>
<accession>A0A4Q0PE19</accession>
<dbReference type="SUPFAM" id="SSF47384">
    <property type="entry name" value="Homodimeric domain of signal transducing histidine kinase"/>
    <property type="match status" value="1"/>
</dbReference>
<feature type="domain" description="Histidine kinase" evidence="6">
    <location>
        <begin position="150"/>
        <end position="362"/>
    </location>
</feature>
<dbReference type="SMART" id="SM00091">
    <property type="entry name" value="PAS"/>
    <property type="match status" value="1"/>
</dbReference>
<evidence type="ECO:0000256" key="4">
    <source>
        <dbReference type="ARBA" id="ARBA00022679"/>
    </source>
</evidence>
<evidence type="ECO:0000313" key="9">
    <source>
        <dbReference type="Proteomes" id="UP000289859"/>
    </source>
</evidence>
<dbReference type="GO" id="GO:0000155">
    <property type="term" value="F:phosphorelay sensor kinase activity"/>
    <property type="evidence" value="ECO:0007669"/>
    <property type="project" value="InterPro"/>
</dbReference>
<dbReference type="PANTHER" id="PTHR43304:SF1">
    <property type="entry name" value="PAC DOMAIN-CONTAINING PROTEIN"/>
    <property type="match status" value="1"/>
</dbReference>
<dbReference type="PROSITE" id="PS50109">
    <property type="entry name" value="HIS_KIN"/>
    <property type="match status" value="1"/>
</dbReference>
<dbReference type="PRINTS" id="PR00344">
    <property type="entry name" value="BCTRLSENSOR"/>
</dbReference>
<dbReference type="Pfam" id="PF08447">
    <property type="entry name" value="PAS_3"/>
    <property type="match status" value="1"/>
</dbReference>
<organism evidence="8 9">
    <name type="scientific">Leeuwenhoekiella polynyae</name>
    <dbReference type="NCBI Taxonomy" id="1550906"/>
    <lineage>
        <taxon>Bacteria</taxon>
        <taxon>Pseudomonadati</taxon>
        <taxon>Bacteroidota</taxon>
        <taxon>Flavobacteriia</taxon>
        <taxon>Flavobacteriales</taxon>
        <taxon>Flavobacteriaceae</taxon>
        <taxon>Leeuwenhoekiella</taxon>
    </lineage>
</organism>
<dbReference type="InterPro" id="IPR004358">
    <property type="entry name" value="Sig_transdc_His_kin-like_C"/>
</dbReference>
<dbReference type="RefSeq" id="WP_128764672.1">
    <property type="nucleotide sequence ID" value="NZ_JBHUOO010000048.1"/>
</dbReference>
<dbReference type="Gene3D" id="1.10.287.130">
    <property type="match status" value="1"/>
</dbReference>
<keyword evidence="4" id="KW-0808">Transferase</keyword>
<dbReference type="InterPro" id="IPR000014">
    <property type="entry name" value="PAS"/>
</dbReference>
<dbReference type="Gene3D" id="3.30.450.20">
    <property type="entry name" value="PAS domain"/>
    <property type="match status" value="1"/>
</dbReference>
<keyword evidence="3" id="KW-0597">Phosphoprotein</keyword>
<dbReference type="AlphaFoldDB" id="A0A4Q0PE19"/>
<dbReference type="SUPFAM" id="SSF55874">
    <property type="entry name" value="ATPase domain of HSP90 chaperone/DNA topoisomerase II/histidine kinase"/>
    <property type="match status" value="1"/>
</dbReference>
<dbReference type="SUPFAM" id="SSF55785">
    <property type="entry name" value="PYP-like sensor domain (PAS domain)"/>
    <property type="match status" value="1"/>
</dbReference>
<comment type="catalytic activity">
    <reaction evidence="1">
        <text>ATP + protein L-histidine = ADP + protein N-phospho-L-histidine.</text>
        <dbReference type="EC" id="2.7.13.3"/>
    </reaction>
</comment>
<dbReference type="InterPro" id="IPR036097">
    <property type="entry name" value="HisK_dim/P_sf"/>
</dbReference>
<protein>
    <recommendedName>
        <fullName evidence="2">histidine kinase</fullName>
        <ecNumber evidence="2">2.7.13.3</ecNumber>
    </recommendedName>
</protein>
<keyword evidence="5" id="KW-0418">Kinase</keyword>
<feature type="domain" description="PAS" evidence="7">
    <location>
        <begin position="11"/>
        <end position="81"/>
    </location>
</feature>
<dbReference type="EMBL" id="QOVK01000003">
    <property type="protein sequence ID" value="RXG25124.1"/>
    <property type="molecule type" value="Genomic_DNA"/>
</dbReference>
<evidence type="ECO:0000256" key="1">
    <source>
        <dbReference type="ARBA" id="ARBA00000085"/>
    </source>
</evidence>
<keyword evidence="9" id="KW-1185">Reference proteome</keyword>
<dbReference type="SMART" id="SM00387">
    <property type="entry name" value="HATPase_c"/>
    <property type="match status" value="1"/>
</dbReference>
<dbReference type="NCBIfam" id="TIGR00229">
    <property type="entry name" value="sensory_box"/>
    <property type="match status" value="1"/>
</dbReference>
<proteinExistence type="predicted"/>
<evidence type="ECO:0000259" key="7">
    <source>
        <dbReference type="PROSITE" id="PS50112"/>
    </source>
</evidence>
<evidence type="ECO:0000259" key="6">
    <source>
        <dbReference type="PROSITE" id="PS50109"/>
    </source>
</evidence>
<dbReference type="CDD" id="cd00130">
    <property type="entry name" value="PAS"/>
    <property type="match status" value="1"/>
</dbReference>
<dbReference type="Pfam" id="PF02518">
    <property type="entry name" value="HATPase_c"/>
    <property type="match status" value="1"/>
</dbReference>
<dbReference type="InterPro" id="IPR052162">
    <property type="entry name" value="Sensor_kinase/Photoreceptor"/>
</dbReference>
<name>A0A4Q0PE19_9FLAO</name>
<dbReference type="InterPro" id="IPR013655">
    <property type="entry name" value="PAS_fold_3"/>
</dbReference>
<evidence type="ECO:0000256" key="3">
    <source>
        <dbReference type="ARBA" id="ARBA00022553"/>
    </source>
</evidence>
<dbReference type="PANTHER" id="PTHR43304">
    <property type="entry name" value="PHYTOCHROME-LIKE PROTEIN CPH1"/>
    <property type="match status" value="1"/>
</dbReference>
<evidence type="ECO:0000256" key="5">
    <source>
        <dbReference type="ARBA" id="ARBA00022777"/>
    </source>
</evidence>
<evidence type="ECO:0000313" key="8">
    <source>
        <dbReference type="EMBL" id="RXG25124.1"/>
    </source>
</evidence>
<dbReference type="SMART" id="SM00388">
    <property type="entry name" value="HisKA"/>
    <property type="match status" value="1"/>
</dbReference>
<dbReference type="InterPro" id="IPR003594">
    <property type="entry name" value="HATPase_dom"/>
</dbReference>
<comment type="caution">
    <text evidence="8">The sequence shown here is derived from an EMBL/GenBank/DDBJ whole genome shotgun (WGS) entry which is preliminary data.</text>
</comment>